<dbReference type="OrthoDB" id="3543269at2"/>
<accession>A0A1H6A7F3</accession>
<evidence type="ECO:0000313" key="2">
    <source>
        <dbReference type="Proteomes" id="UP000236732"/>
    </source>
</evidence>
<proteinExistence type="predicted"/>
<reference evidence="1 2" key="1">
    <citation type="submission" date="2016-10" db="EMBL/GenBank/DDBJ databases">
        <authorList>
            <person name="de Groot N.N."/>
        </authorList>
    </citation>
    <scope>NUCLEOTIDE SEQUENCE [LARGE SCALE GENOMIC DNA]</scope>
    <source>
        <strain evidence="1 2">CGMCC 4.7037</strain>
    </source>
</reference>
<dbReference type="RefSeq" id="WP_146103618.1">
    <property type="nucleotide sequence ID" value="NZ_FNVT01000002.1"/>
</dbReference>
<organism evidence="1 2">
    <name type="scientific">Nonomuraea solani</name>
    <dbReference type="NCBI Taxonomy" id="1144553"/>
    <lineage>
        <taxon>Bacteria</taxon>
        <taxon>Bacillati</taxon>
        <taxon>Actinomycetota</taxon>
        <taxon>Actinomycetes</taxon>
        <taxon>Streptosporangiales</taxon>
        <taxon>Streptosporangiaceae</taxon>
        <taxon>Nonomuraea</taxon>
    </lineage>
</organism>
<dbReference type="AlphaFoldDB" id="A0A1H6A7F3"/>
<dbReference type="EMBL" id="FNVT01000002">
    <property type="protein sequence ID" value="SEG43666.1"/>
    <property type="molecule type" value="Genomic_DNA"/>
</dbReference>
<evidence type="ECO:0000313" key="1">
    <source>
        <dbReference type="EMBL" id="SEG43666.1"/>
    </source>
</evidence>
<name>A0A1H6A7F3_9ACTN</name>
<sequence length="75" mass="8745">MYIWEPHTPQRLRYVKEASCCEAYILCSEGAQYYVLRRVDFARFEETARGPYGYAAAAWLDLAEQHEQEAHRAAS</sequence>
<dbReference type="Proteomes" id="UP000236732">
    <property type="component" value="Unassembled WGS sequence"/>
</dbReference>
<protein>
    <submittedName>
        <fullName evidence="1">Uncharacterized protein</fullName>
    </submittedName>
</protein>
<keyword evidence="2" id="KW-1185">Reference proteome</keyword>
<gene>
    <name evidence="1" type="ORF">SAMN05444920_1021029</name>
</gene>